<evidence type="ECO:0000313" key="3">
    <source>
        <dbReference type="Proteomes" id="UP001066276"/>
    </source>
</evidence>
<accession>A0AAV7N5G3</accession>
<feature type="compositionally biased region" description="Acidic residues" evidence="1">
    <location>
        <begin position="24"/>
        <end position="33"/>
    </location>
</feature>
<sequence length="201" mass="22579">MREADEERRIGRRTTSVKTRKEEDECALEEATEESPICMEQPALSGDGRRDTPRRLAVSTRDEECGLWEAERDLPPRSRRSVALAGRRGKEDREENDIGEDTKGRRRVRIRGGDRRILYLHGAACSFRGREEGDAQKAGSLNQGRGVQTPGSGTRPPATLQEERGTRSNTKENIGPRYDDAHHTDGRRKTASMARTLPALQ</sequence>
<dbReference type="Proteomes" id="UP001066276">
    <property type="component" value="Chromosome 9"/>
</dbReference>
<keyword evidence="3" id="KW-1185">Reference proteome</keyword>
<proteinExistence type="predicted"/>
<comment type="caution">
    <text evidence="2">The sequence shown here is derived from an EMBL/GenBank/DDBJ whole genome shotgun (WGS) entry which is preliminary data.</text>
</comment>
<feature type="compositionally biased region" description="Polar residues" evidence="1">
    <location>
        <begin position="139"/>
        <end position="152"/>
    </location>
</feature>
<feature type="compositionally biased region" description="Basic and acidic residues" evidence="1">
    <location>
        <begin position="161"/>
        <end position="170"/>
    </location>
</feature>
<dbReference type="EMBL" id="JANPWB010000013">
    <property type="protein sequence ID" value="KAJ1110714.1"/>
    <property type="molecule type" value="Genomic_DNA"/>
</dbReference>
<dbReference type="AlphaFoldDB" id="A0AAV7N5G3"/>
<feature type="region of interest" description="Disordered" evidence="1">
    <location>
        <begin position="1"/>
        <end position="106"/>
    </location>
</feature>
<evidence type="ECO:0000313" key="2">
    <source>
        <dbReference type="EMBL" id="KAJ1110714.1"/>
    </source>
</evidence>
<feature type="compositionally biased region" description="Basic and acidic residues" evidence="1">
    <location>
        <begin position="47"/>
        <end position="76"/>
    </location>
</feature>
<name>A0AAV7N5G3_PLEWA</name>
<feature type="compositionally biased region" description="Basic and acidic residues" evidence="1">
    <location>
        <begin position="177"/>
        <end position="188"/>
    </location>
</feature>
<reference evidence="2" key="1">
    <citation type="journal article" date="2022" name="bioRxiv">
        <title>Sequencing and chromosome-scale assembly of the giantPleurodeles waltlgenome.</title>
        <authorList>
            <person name="Brown T."/>
            <person name="Elewa A."/>
            <person name="Iarovenko S."/>
            <person name="Subramanian E."/>
            <person name="Araus A.J."/>
            <person name="Petzold A."/>
            <person name="Susuki M."/>
            <person name="Suzuki K.-i.T."/>
            <person name="Hayashi T."/>
            <person name="Toyoda A."/>
            <person name="Oliveira C."/>
            <person name="Osipova E."/>
            <person name="Leigh N.D."/>
            <person name="Simon A."/>
            <person name="Yun M.H."/>
        </authorList>
    </citation>
    <scope>NUCLEOTIDE SEQUENCE</scope>
    <source>
        <strain evidence="2">20211129_DDA</strain>
        <tissue evidence="2">Liver</tissue>
    </source>
</reference>
<gene>
    <name evidence="2" type="ORF">NDU88_008062</name>
</gene>
<evidence type="ECO:0000256" key="1">
    <source>
        <dbReference type="SAM" id="MobiDB-lite"/>
    </source>
</evidence>
<feature type="region of interest" description="Disordered" evidence="1">
    <location>
        <begin position="128"/>
        <end position="201"/>
    </location>
</feature>
<protein>
    <submittedName>
        <fullName evidence="2">Uncharacterized protein</fullName>
    </submittedName>
</protein>
<organism evidence="2 3">
    <name type="scientific">Pleurodeles waltl</name>
    <name type="common">Iberian ribbed newt</name>
    <dbReference type="NCBI Taxonomy" id="8319"/>
    <lineage>
        <taxon>Eukaryota</taxon>
        <taxon>Metazoa</taxon>
        <taxon>Chordata</taxon>
        <taxon>Craniata</taxon>
        <taxon>Vertebrata</taxon>
        <taxon>Euteleostomi</taxon>
        <taxon>Amphibia</taxon>
        <taxon>Batrachia</taxon>
        <taxon>Caudata</taxon>
        <taxon>Salamandroidea</taxon>
        <taxon>Salamandridae</taxon>
        <taxon>Pleurodelinae</taxon>
        <taxon>Pleurodeles</taxon>
    </lineage>
</organism>